<keyword evidence="3 11" id="KW-0548">Nucleotidyltransferase</keyword>
<keyword evidence="8 11" id="KW-0067">ATP-binding</keyword>
<keyword evidence="2 11" id="KW-0808">Transferase</keyword>
<dbReference type="InterPro" id="IPR022754">
    <property type="entry name" value="DNA_pol_III_gamma-3"/>
</dbReference>
<feature type="region of interest" description="Disordered" evidence="12">
    <location>
        <begin position="369"/>
        <end position="521"/>
    </location>
</feature>
<dbReference type="RefSeq" id="WP_219792728.1">
    <property type="nucleotide sequence ID" value="NZ_JAHYCA010000005.1"/>
</dbReference>
<evidence type="ECO:0000256" key="5">
    <source>
        <dbReference type="ARBA" id="ARBA00022723"/>
    </source>
</evidence>
<dbReference type="PANTHER" id="PTHR11669">
    <property type="entry name" value="REPLICATION FACTOR C / DNA POLYMERASE III GAMMA-TAU SUBUNIT"/>
    <property type="match status" value="1"/>
</dbReference>
<feature type="domain" description="AAA+ ATPase" evidence="13">
    <location>
        <begin position="37"/>
        <end position="183"/>
    </location>
</feature>
<evidence type="ECO:0000256" key="2">
    <source>
        <dbReference type="ARBA" id="ARBA00022679"/>
    </source>
</evidence>
<accession>A0ABS6ZQD4</accession>
<dbReference type="SMART" id="SM00382">
    <property type="entry name" value="AAA"/>
    <property type="match status" value="1"/>
</dbReference>
<evidence type="ECO:0000256" key="3">
    <source>
        <dbReference type="ARBA" id="ARBA00022695"/>
    </source>
</evidence>
<evidence type="ECO:0000256" key="9">
    <source>
        <dbReference type="ARBA" id="ARBA00022932"/>
    </source>
</evidence>
<gene>
    <name evidence="11 14" type="primary">dnaX</name>
    <name evidence="14" type="ORF">KPL81_14015</name>
</gene>
<keyword evidence="4 11" id="KW-0235">DNA replication</keyword>
<dbReference type="InterPro" id="IPR012763">
    <property type="entry name" value="DNA_pol_III_sug/sutau_N"/>
</dbReference>
<dbReference type="NCBIfam" id="NF005942">
    <property type="entry name" value="PRK07994.1"/>
    <property type="match status" value="1"/>
</dbReference>
<dbReference type="InterPro" id="IPR027417">
    <property type="entry name" value="P-loop_NTPase"/>
</dbReference>
<evidence type="ECO:0000256" key="7">
    <source>
        <dbReference type="ARBA" id="ARBA00022833"/>
    </source>
</evidence>
<comment type="subunit">
    <text evidence="11">DNA polymerase III contains a core (composed of alpha, epsilon and theta chains) that associates with a tau subunit. This core dimerizes to form the POLIII' complex. PolIII' associates with the gamma complex (composed of gamma, delta, delta', psi and chi chains) and with the beta chain to form the complete DNA polymerase III complex.</text>
</comment>
<dbReference type="InterPro" id="IPR038249">
    <property type="entry name" value="PolIII_tau_V_sf"/>
</dbReference>
<dbReference type="Pfam" id="PF12170">
    <property type="entry name" value="DNA_pol3_tau_5"/>
    <property type="match status" value="1"/>
</dbReference>
<feature type="compositionally biased region" description="Low complexity" evidence="12">
    <location>
        <begin position="454"/>
        <end position="481"/>
    </location>
</feature>
<dbReference type="SUPFAM" id="SSF52540">
    <property type="entry name" value="P-loop containing nucleoside triphosphate hydrolases"/>
    <property type="match status" value="1"/>
</dbReference>
<comment type="caution">
    <text evidence="14">The sequence shown here is derived from an EMBL/GenBank/DDBJ whole genome shotgun (WGS) entry which is preliminary data.</text>
</comment>
<dbReference type="Gene3D" id="3.30.300.150">
    <property type="entry name" value="DNA polymerase III, tau subunit, domain V"/>
    <property type="match status" value="1"/>
</dbReference>
<evidence type="ECO:0000259" key="13">
    <source>
        <dbReference type="SMART" id="SM00382"/>
    </source>
</evidence>
<dbReference type="InterPro" id="IPR008921">
    <property type="entry name" value="DNA_pol3_clamp-load_cplx_C"/>
</dbReference>
<dbReference type="InterPro" id="IPR045085">
    <property type="entry name" value="HLD_clamp_pol_III_gamma_tau"/>
</dbReference>
<dbReference type="EMBL" id="JAHYCA010000005">
    <property type="protein sequence ID" value="MBW6392272.1"/>
    <property type="molecule type" value="Genomic_DNA"/>
</dbReference>
<protein>
    <recommendedName>
        <fullName evidence="11">DNA polymerase III subunit gamma/tau</fullName>
        <ecNumber evidence="11">2.7.7.7</ecNumber>
    </recommendedName>
</protein>
<keyword evidence="7" id="KW-0862">Zinc</keyword>
<evidence type="ECO:0000313" key="14">
    <source>
        <dbReference type="EMBL" id="MBW6392272.1"/>
    </source>
</evidence>
<dbReference type="CDD" id="cd18137">
    <property type="entry name" value="HLD_clamp_pol_III_gamma_tau"/>
    <property type="match status" value="1"/>
</dbReference>
<evidence type="ECO:0000256" key="6">
    <source>
        <dbReference type="ARBA" id="ARBA00022741"/>
    </source>
</evidence>
<organism evidence="14 15">
    <name type="scientific">Billgrantia antri</name>
    <dbReference type="NCBI Taxonomy" id="2846777"/>
    <lineage>
        <taxon>Bacteria</taxon>
        <taxon>Pseudomonadati</taxon>
        <taxon>Pseudomonadota</taxon>
        <taxon>Gammaproteobacteria</taxon>
        <taxon>Oceanospirillales</taxon>
        <taxon>Halomonadaceae</taxon>
        <taxon>Billgrantia</taxon>
    </lineage>
</organism>
<keyword evidence="9 11" id="KW-0239">DNA-directed DNA polymerase</keyword>
<proteinExistence type="inferred from homology"/>
<sequence length="685" mass="72935">MSYQVLARKWRPRTFHELVGQEHVQRALVNALDQGRLHHAYLFTGTRGVGKTTLARILAKCLNCTAKGHGDDGITSTPCGECDSCRAIDEGRFVDLIEVDAASRTKVEDTRELLDNVQYAPTQGRYKVYLIDEVHMLSTSSFNALLKTLEEPPPHVKFLLATTDPQKLPATVLSRCLQFTLKNMPPERIVTHLAKVLEAEGIDCEESALWLLGRAADGSMRDAMSLTDQAIAFGQGQVRHADVAVMLGTLDHRHVLALVEALADVDAPRLLAEVAQLAEQGPDFAAVLDDMSAVLHRLAVAQMVPEAVDNGHGDRETILALASRFTAEDVQLYYQIGIQGRGDMAHAPDLRTALEMTLLRMLAFRPQGVPQPAKTPLPLRGAGSGNTPAAPASGAEDPPADARSAGNPAAASSNQPPSEPGPPAEPAPAEHAVEPGAEAEGMPEPPPPWEEPAGEAVTPSPDAPASAPAPVQAGPAPSAPVGLPSQEHATPMAAPEPASTPPYATQQGMAPEADESDTAVLEAPEPAVEVPPVEASIAVEPEPQATVASDALLDHDHWLDCFDSLGLGGLTRNLAAHCVVEADDGRRLTLRLDPSQEAMNAEIHVRRVQEALAGIGIARQLVIEAGELPEQVETPRQRADRIAAERHAEAVAALQRDPHVRQLQDTFGARLIESTVKPAEAAPRA</sequence>
<dbReference type="SUPFAM" id="SSF48019">
    <property type="entry name" value="post-AAA+ oligomerization domain-like"/>
    <property type="match status" value="1"/>
</dbReference>
<comment type="catalytic activity">
    <reaction evidence="10 11">
        <text>DNA(n) + a 2'-deoxyribonucleoside 5'-triphosphate = DNA(n+1) + diphosphate</text>
        <dbReference type="Rhea" id="RHEA:22508"/>
        <dbReference type="Rhea" id="RHEA-COMP:17339"/>
        <dbReference type="Rhea" id="RHEA-COMP:17340"/>
        <dbReference type="ChEBI" id="CHEBI:33019"/>
        <dbReference type="ChEBI" id="CHEBI:61560"/>
        <dbReference type="ChEBI" id="CHEBI:173112"/>
        <dbReference type="EC" id="2.7.7.7"/>
    </reaction>
</comment>
<feature type="compositionally biased region" description="Pro residues" evidence="12">
    <location>
        <begin position="417"/>
        <end position="426"/>
    </location>
</feature>
<evidence type="ECO:0000256" key="10">
    <source>
        <dbReference type="ARBA" id="ARBA00049244"/>
    </source>
</evidence>
<comment type="function">
    <text evidence="11">DNA polymerase III is a complex, multichain enzyme responsible for most of the replicative synthesis in bacteria. This DNA polymerase also exhibits 3' to 5' exonuclease activity.</text>
</comment>
<dbReference type="NCBIfam" id="NF004046">
    <property type="entry name" value="PRK05563.1"/>
    <property type="match status" value="1"/>
</dbReference>
<evidence type="ECO:0000256" key="12">
    <source>
        <dbReference type="SAM" id="MobiDB-lite"/>
    </source>
</evidence>
<evidence type="ECO:0000256" key="1">
    <source>
        <dbReference type="ARBA" id="ARBA00006360"/>
    </source>
</evidence>
<keyword evidence="15" id="KW-1185">Reference proteome</keyword>
<keyword evidence="6 11" id="KW-0547">Nucleotide-binding</keyword>
<evidence type="ECO:0000313" key="15">
    <source>
        <dbReference type="Proteomes" id="UP000769617"/>
    </source>
</evidence>
<dbReference type="EC" id="2.7.7.7" evidence="11"/>
<dbReference type="CDD" id="cd00009">
    <property type="entry name" value="AAA"/>
    <property type="match status" value="1"/>
</dbReference>
<evidence type="ECO:0000256" key="11">
    <source>
        <dbReference type="RuleBase" id="RU364063"/>
    </source>
</evidence>
<dbReference type="Pfam" id="PF13177">
    <property type="entry name" value="DNA_pol3_delta2"/>
    <property type="match status" value="1"/>
</dbReference>
<evidence type="ECO:0000256" key="4">
    <source>
        <dbReference type="ARBA" id="ARBA00022705"/>
    </source>
</evidence>
<dbReference type="Gene3D" id="3.40.50.300">
    <property type="entry name" value="P-loop containing nucleotide triphosphate hydrolases"/>
    <property type="match status" value="1"/>
</dbReference>
<dbReference type="NCBIfam" id="TIGR02397">
    <property type="entry name" value="dnaX_nterm"/>
    <property type="match status" value="1"/>
</dbReference>
<evidence type="ECO:0000256" key="8">
    <source>
        <dbReference type="ARBA" id="ARBA00022840"/>
    </source>
</evidence>
<dbReference type="Pfam" id="PF12169">
    <property type="entry name" value="DNA_pol3_gamma3"/>
    <property type="match status" value="1"/>
</dbReference>
<reference evidence="14 15" key="1">
    <citation type="submission" date="2021-07" db="EMBL/GenBank/DDBJ databases">
        <authorList>
            <person name="So Y."/>
        </authorList>
    </citation>
    <scope>NUCLEOTIDE SEQUENCE [LARGE SCALE GENOMIC DNA]</scope>
    <source>
        <strain evidence="14 15">Y3S6</strain>
    </source>
</reference>
<dbReference type="InterPro" id="IPR050238">
    <property type="entry name" value="DNA_Rep/Repair_Clamp_Loader"/>
</dbReference>
<dbReference type="GO" id="GO:0003887">
    <property type="term" value="F:DNA-directed DNA polymerase activity"/>
    <property type="evidence" value="ECO:0007669"/>
    <property type="project" value="UniProtKB-EC"/>
</dbReference>
<dbReference type="InterPro" id="IPR003593">
    <property type="entry name" value="AAA+_ATPase"/>
</dbReference>
<keyword evidence="5" id="KW-0479">Metal-binding</keyword>
<name>A0ABS6ZQD4_9GAMM</name>
<dbReference type="Gene3D" id="1.20.272.10">
    <property type="match status" value="1"/>
</dbReference>
<dbReference type="Proteomes" id="UP000769617">
    <property type="component" value="Unassembled WGS sequence"/>
</dbReference>
<dbReference type="InterPro" id="IPR021029">
    <property type="entry name" value="DNA_pol_III_tau_dom-5"/>
</dbReference>
<comment type="similarity">
    <text evidence="1 11">Belongs to the DnaX/STICHEL family.</text>
</comment>
<dbReference type="Gene3D" id="1.10.8.60">
    <property type="match status" value="1"/>
</dbReference>
<dbReference type="PANTHER" id="PTHR11669:SF0">
    <property type="entry name" value="PROTEIN STICHEL-LIKE 2"/>
    <property type="match status" value="1"/>
</dbReference>
<feature type="compositionally biased region" description="Low complexity" evidence="12">
    <location>
        <begin position="427"/>
        <end position="442"/>
    </location>
</feature>
<dbReference type="Pfam" id="PF22608">
    <property type="entry name" value="DNAX_ATPase_lid"/>
    <property type="match status" value="1"/>
</dbReference>